<proteinExistence type="predicted"/>
<protein>
    <recommendedName>
        <fullName evidence="3">DDE Tnp4 domain-containing protein</fullName>
    </recommendedName>
</protein>
<evidence type="ECO:0000313" key="5">
    <source>
        <dbReference type="Proteomes" id="UP001353858"/>
    </source>
</evidence>
<evidence type="ECO:0000313" key="4">
    <source>
        <dbReference type="EMBL" id="KAK4873026.1"/>
    </source>
</evidence>
<dbReference type="Pfam" id="PF13359">
    <property type="entry name" value="DDE_Tnp_4"/>
    <property type="match status" value="1"/>
</dbReference>
<organism evidence="4 5">
    <name type="scientific">Aquatica leii</name>
    <dbReference type="NCBI Taxonomy" id="1421715"/>
    <lineage>
        <taxon>Eukaryota</taxon>
        <taxon>Metazoa</taxon>
        <taxon>Ecdysozoa</taxon>
        <taxon>Arthropoda</taxon>
        <taxon>Hexapoda</taxon>
        <taxon>Insecta</taxon>
        <taxon>Pterygota</taxon>
        <taxon>Neoptera</taxon>
        <taxon>Endopterygota</taxon>
        <taxon>Coleoptera</taxon>
        <taxon>Polyphaga</taxon>
        <taxon>Elateriformia</taxon>
        <taxon>Elateroidea</taxon>
        <taxon>Lampyridae</taxon>
        <taxon>Luciolinae</taxon>
        <taxon>Aquatica</taxon>
    </lineage>
</organism>
<accession>A0AAN7P0H1</accession>
<evidence type="ECO:0000256" key="2">
    <source>
        <dbReference type="ARBA" id="ARBA00022723"/>
    </source>
</evidence>
<evidence type="ECO:0000256" key="1">
    <source>
        <dbReference type="ARBA" id="ARBA00001968"/>
    </source>
</evidence>
<dbReference type="AlphaFoldDB" id="A0AAN7P0H1"/>
<keyword evidence="2" id="KW-0479">Metal-binding</keyword>
<sequence>MQKICLADCTDIKIGKPSNQNAEAFRNKKGFFSIKVQVVSGPNKEILDIVARHPGSSHNNVIFDRSVVKVRFEKGDVSGLLIGDNQYLCRHYLLTPMVQPANTQEISYNAAHVTTKNTVDRLLEAWKRQFPCLQRGLRTKLETTLAIICATAVLYNLGLRENQEFYEGGINVVSSTRNVNDAKKGLSFRRRFIQDHFIE</sequence>
<reference evidence="5" key="1">
    <citation type="submission" date="2023-01" db="EMBL/GenBank/DDBJ databases">
        <title>Key to firefly adult light organ development and bioluminescence: homeobox transcription factors regulate luciferase expression and transportation to peroxisome.</title>
        <authorList>
            <person name="Fu X."/>
        </authorList>
    </citation>
    <scope>NUCLEOTIDE SEQUENCE [LARGE SCALE GENOMIC DNA]</scope>
</reference>
<dbReference type="InterPro" id="IPR027806">
    <property type="entry name" value="HARBI1_dom"/>
</dbReference>
<dbReference type="GO" id="GO:0046872">
    <property type="term" value="F:metal ion binding"/>
    <property type="evidence" value="ECO:0007669"/>
    <property type="project" value="UniProtKB-KW"/>
</dbReference>
<comment type="cofactor">
    <cofactor evidence="1">
        <name>a divalent metal cation</name>
        <dbReference type="ChEBI" id="CHEBI:60240"/>
    </cofactor>
</comment>
<comment type="caution">
    <text evidence="4">The sequence shown here is derived from an EMBL/GenBank/DDBJ whole genome shotgun (WGS) entry which is preliminary data.</text>
</comment>
<gene>
    <name evidence="4" type="ORF">RN001_015055</name>
</gene>
<name>A0AAN7P0H1_9COLE</name>
<feature type="domain" description="DDE Tnp4" evidence="3">
    <location>
        <begin position="8"/>
        <end position="156"/>
    </location>
</feature>
<dbReference type="Proteomes" id="UP001353858">
    <property type="component" value="Unassembled WGS sequence"/>
</dbReference>
<evidence type="ECO:0000259" key="3">
    <source>
        <dbReference type="Pfam" id="PF13359"/>
    </source>
</evidence>
<keyword evidence="5" id="KW-1185">Reference proteome</keyword>
<dbReference type="EMBL" id="JARPUR010000007">
    <property type="protein sequence ID" value="KAK4873026.1"/>
    <property type="molecule type" value="Genomic_DNA"/>
</dbReference>